<feature type="compositionally biased region" description="Polar residues" evidence="1">
    <location>
        <begin position="190"/>
        <end position="236"/>
    </location>
</feature>
<feature type="compositionally biased region" description="Basic and acidic residues" evidence="1">
    <location>
        <begin position="90"/>
        <end position="104"/>
    </location>
</feature>
<feature type="compositionally biased region" description="Polar residues" evidence="1">
    <location>
        <begin position="371"/>
        <end position="389"/>
    </location>
</feature>
<evidence type="ECO:0000313" key="2">
    <source>
        <dbReference type="EMBL" id="KAL2060755.1"/>
    </source>
</evidence>
<dbReference type="Proteomes" id="UP001595075">
    <property type="component" value="Unassembled WGS sequence"/>
</dbReference>
<name>A0ABR4BSZ1_9HELO</name>
<accession>A0ABR4BSZ1</accession>
<comment type="caution">
    <text evidence="2">The sequence shown here is derived from an EMBL/GenBank/DDBJ whole genome shotgun (WGS) entry which is preliminary data.</text>
</comment>
<protein>
    <submittedName>
        <fullName evidence="2">Uncharacterized protein</fullName>
    </submittedName>
</protein>
<reference evidence="2 3" key="1">
    <citation type="journal article" date="2024" name="Commun. Biol.">
        <title>Comparative genomic analysis of thermophilic fungi reveals convergent evolutionary adaptations and gene losses.</title>
        <authorList>
            <person name="Steindorff A.S."/>
            <person name="Aguilar-Pontes M.V."/>
            <person name="Robinson A.J."/>
            <person name="Andreopoulos B."/>
            <person name="LaButti K."/>
            <person name="Kuo A."/>
            <person name="Mondo S."/>
            <person name="Riley R."/>
            <person name="Otillar R."/>
            <person name="Haridas S."/>
            <person name="Lipzen A."/>
            <person name="Grimwood J."/>
            <person name="Schmutz J."/>
            <person name="Clum A."/>
            <person name="Reid I.D."/>
            <person name="Moisan M.C."/>
            <person name="Butler G."/>
            <person name="Nguyen T.T.M."/>
            <person name="Dewar K."/>
            <person name="Conant G."/>
            <person name="Drula E."/>
            <person name="Henrissat B."/>
            <person name="Hansel C."/>
            <person name="Singer S."/>
            <person name="Hutchinson M.I."/>
            <person name="de Vries R.P."/>
            <person name="Natvig D.O."/>
            <person name="Powell A.J."/>
            <person name="Tsang A."/>
            <person name="Grigoriev I.V."/>
        </authorList>
    </citation>
    <scope>NUCLEOTIDE SEQUENCE [LARGE SCALE GENOMIC DNA]</scope>
    <source>
        <strain evidence="2 3">CBS 494.80</strain>
    </source>
</reference>
<keyword evidence="3" id="KW-1185">Reference proteome</keyword>
<gene>
    <name evidence="2" type="ORF">VTL71DRAFT_9397</name>
</gene>
<feature type="region of interest" description="Disordered" evidence="1">
    <location>
        <begin position="75"/>
        <end position="267"/>
    </location>
</feature>
<feature type="compositionally biased region" description="Low complexity" evidence="1">
    <location>
        <begin position="169"/>
        <end position="185"/>
    </location>
</feature>
<evidence type="ECO:0000256" key="1">
    <source>
        <dbReference type="SAM" id="MobiDB-lite"/>
    </source>
</evidence>
<organism evidence="2 3">
    <name type="scientific">Oculimacula yallundae</name>
    <dbReference type="NCBI Taxonomy" id="86028"/>
    <lineage>
        <taxon>Eukaryota</taxon>
        <taxon>Fungi</taxon>
        <taxon>Dikarya</taxon>
        <taxon>Ascomycota</taxon>
        <taxon>Pezizomycotina</taxon>
        <taxon>Leotiomycetes</taxon>
        <taxon>Helotiales</taxon>
        <taxon>Ploettnerulaceae</taxon>
        <taxon>Oculimacula</taxon>
    </lineage>
</organism>
<feature type="region of interest" description="Disordered" evidence="1">
    <location>
        <begin position="371"/>
        <end position="390"/>
    </location>
</feature>
<sequence>MAWTFTPVYARLWHEVYKGQPMESHWGYTPEMQQFCNRCCIAEQEIAKEQPDAPIEWQKYYAGKRLWYTMLGNGSDSADPPFPDNQPQRVADKQDIGEGSHGNEAHGCSEVLSGGQGVDGRQDGDTEDNPEEENSSGQRAEEEDNSEVVSKAGGSNGEQEQDDKDAKAGPKAASDGGQSSSGTGSKALSVLSNPQDPRPQVQSNEYRTDTPSCNESTSLGEETDQQFSDMQHSDNVSEISSAGGASIDSSSSTPTVVPAEHEVHQSDDGSVISLIGGASIASSSSISTVALAGHRHPDNAFAKSSSLSAGTKCELMDYNRSEQTSSSTSQENLQQQRLLSIGQDNNLDAQSGSQSSSSTTDVKYLQQISASTTDQKTSGPNNQKTSQTPVLFAGSRNFKITAALAARRKTKANHQLVQDLSTPNTQPASVIQASAQAANTEPASAFAESSNGGHRFNPAPHHVEIVGWIQQAFWYPTLPKVIPQYYVPSKRDNENHLPEGARIALFPSALKVFYGVDGEYLDEFAMFSKGVIKLLFVEAPGGPSSGYPFIFWTDLYGKGNPGNPIAVAFRAYLQGFLDWLSIIQGTPPPLPILLSRWTRENYPPEFLVKHVNEEYLEGLKMYVRSNPPSKLPTIWSTTSEPNIQYQFGDDLDDSDLTEYQKLALEEYLAVQANGNVEEEDVSQQMEKNTNRRFAKPIGKRNKGPVYSAINWDALRREINRWLETDTGKRERDGEATFQPGW</sequence>
<feature type="compositionally biased region" description="Acidic residues" evidence="1">
    <location>
        <begin position="125"/>
        <end position="134"/>
    </location>
</feature>
<proteinExistence type="predicted"/>
<feature type="compositionally biased region" description="Low complexity" evidence="1">
    <location>
        <begin position="237"/>
        <end position="258"/>
    </location>
</feature>
<dbReference type="EMBL" id="JAZHXI010000021">
    <property type="protein sequence ID" value="KAL2060755.1"/>
    <property type="molecule type" value="Genomic_DNA"/>
</dbReference>
<evidence type="ECO:0000313" key="3">
    <source>
        <dbReference type="Proteomes" id="UP001595075"/>
    </source>
</evidence>